<accession>A0ABW1S6K3</accession>
<feature type="region of interest" description="Disordered" evidence="1">
    <location>
        <begin position="162"/>
        <end position="183"/>
    </location>
</feature>
<keyword evidence="2" id="KW-0812">Transmembrane</keyword>
<keyword evidence="4" id="KW-1185">Reference proteome</keyword>
<gene>
    <name evidence="3" type="ORF">ACFQDM_03090</name>
</gene>
<evidence type="ECO:0008006" key="5">
    <source>
        <dbReference type="Google" id="ProtNLM"/>
    </source>
</evidence>
<name>A0ABW1S6K3_9PROT</name>
<evidence type="ECO:0000256" key="2">
    <source>
        <dbReference type="SAM" id="Phobius"/>
    </source>
</evidence>
<dbReference type="Proteomes" id="UP001596303">
    <property type="component" value="Unassembled WGS sequence"/>
</dbReference>
<keyword evidence="2" id="KW-0472">Membrane</keyword>
<protein>
    <recommendedName>
        <fullName evidence="5">DUF4440 domain-containing protein</fullName>
    </recommendedName>
</protein>
<organism evidence="3 4">
    <name type="scientific">Ponticaulis profundi</name>
    <dbReference type="NCBI Taxonomy" id="2665222"/>
    <lineage>
        <taxon>Bacteria</taxon>
        <taxon>Pseudomonadati</taxon>
        <taxon>Pseudomonadota</taxon>
        <taxon>Alphaproteobacteria</taxon>
        <taxon>Hyphomonadales</taxon>
        <taxon>Hyphomonadaceae</taxon>
        <taxon>Ponticaulis</taxon>
    </lineage>
</organism>
<evidence type="ECO:0000313" key="4">
    <source>
        <dbReference type="Proteomes" id="UP001596303"/>
    </source>
</evidence>
<reference evidence="4" key="1">
    <citation type="journal article" date="2019" name="Int. J. Syst. Evol. Microbiol.">
        <title>The Global Catalogue of Microorganisms (GCM) 10K type strain sequencing project: providing services to taxonomists for standard genome sequencing and annotation.</title>
        <authorList>
            <consortium name="The Broad Institute Genomics Platform"/>
            <consortium name="The Broad Institute Genome Sequencing Center for Infectious Disease"/>
            <person name="Wu L."/>
            <person name="Ma J."/>
        </authorList>
    </citation>
    <scope>NUCLEOTIDE SEQUENCE [LARGE SCALE GENOMIC DNA]</scope>
    <source>
        <strain evidence="4">CGMCC-1.15741</strain>
    </source>
</reference>
<comment type="caution">
    <text evidence="3">The sequence shown here is derived from an EMBL/GenBank/DDBJ whole genome shotgun (WGS) entry which is preliminary data.</text>
</comment>
<feature type="transmembrane region" description="Helical" evidence="2">
    <location>
        <begin position="16"/>
        <end position="38"/>
    </location>
</feature>
<evidence type="ECO:0000256" key="1">
    <source>
        <dbReference type="SAM" id="MobiDB-lite"/>
    </source>
</evidence>
<proteinExistence type="predicted"/>
<dbReference type="EMBL" id="JBHSSW010000003">
    <property type="protein sequence ID" value="MFC6197042.1"/>
    <property type="molecule type" value="Genomic_DNA"/>
</dbReference>
<keyword evidence="2" id="KW-1133">Transmembrane helix</keyword>
<evidence type="ECO:0000313" key="3">
    <source>
        <dbReference type="EMBL" id="MFC6197042.1"/>
    </source>
</evidence>
<sequence length="183" mass="20343">MEYETKGQKSKKGMPSWVVILIIVAVCAGVGTCTWQFVNLFKSVLAFQERNDAFVAEIVEDGLPPAGSPIYSIAGEGWSQDGIDTVNTFLWRYQDFDLSNGSSCSMRTLASTEELSGTFAECDKLMPIDGKDGMLSLRWRKEEGDWRLLWFDYNFSGIENNNATGSENASQHEAASDSNENRP</sequence>